<comment type="caution">
    <text evidence="1">The sequence shown here is derived from an EMBL/GenBank/DDBJ whole genome shotgun (WGS) entry which is preliminary data.</text>
</comment>
<reference evidence="1" key="1">
    <citation type="submission" date="2020-05" db="EMBL/GenBank/DDBJ databases">
        <title>Large-scale comparative analyses of tick genomes elucidate their genetic diversity and vector capacities.</title>
        <authorList>
            <person name="Jia N."/>
            <person name="Wang J."/>
            <person name="Shi W."/>
            <person name="Du L."/>
            <person name="Sun Y."/>
            <person name="Zhan W."/>
            <person name="Jiang J."/>
            <person name="Wang Q."/>
            <person name="Zhang B."/>
            <person name="Ji P."/>
            <person name="Sakyi L.B."/>
            <person name="Cui X."/>
            <person name="Yuan T."/>
            <person name="Jiang B."/>
            <person name="Yang W."/>
            <person name="Lam T.T.-Y."/>
            <person name="Chang Q."/>
            <person name="Ding S."/>
            <person name="Wang X."/>
            <person name="Zhu J."/>
            <person name="Ruan X."/>
            <person name="Zhao L."/>
            <person name="Wei J."/>
            <person name="Que T."/>
            <person name="Du C."/>
            <person name="Cheng J."/>
            <person name="Dai P."/>
            <person name="Han X."/>
            <person name="Huang E."/>
            <person name="Gao Y."/>
            <person name="Liu J."/>
            <person name="Shao H."/>
            <person name="Ye R."/>
            <person name="Li L."/>
            <person name="Wei W."/>
            <person name="Wang X."/>
            <person name="Wang C."/>
            <person name="Yang T."/>
            <person name="Huo Q."/>
            <person name="Li W."/>
            <person name="Guo W."/>
            <person name="Chen H."/>
            <person name="Zhou L."/>
            <person name="Ni X."/>
            <person name="Tian J."/>
            <person name="Zhou Y."/>
            <person name="Sheng Y."/>
            <person name="Liu T."/>
            <person name="Pan Y."/>
            <person name="Xia L."/>
            <person name="Li J."/>
            <person name="Zhao F."/>
            <person name="Cao W."/>
        </authorList>
    </citation>
    <scope>NUCLEOTIDE SEQUENCE</scope>
    <source>
        <strain evidence="1">Hyas-2018</strain>
    </source>
</reference>
<evidence type="ECO:0000313" key="1">
    <source>
        <dbReference type="EMBL" id="KAH6936126.1"/>
    </source>
</evidence>
<gene>
    <name evidence="1" type="ORF">HPB50_013551</name>
</gene>
<protein>
    <submittedName>
        <fullName evidence="1">Uncharacterized protein</fullName>
    </submittedName>
</protein>
<keyword evidence="2" id="KW-1185">Reference proteome</keyword>
<proteinExistence type="predicted"/>
<dbReference type="EMBL" id="CM023483">
    <property type="protein sequence ID" value="KAH6936126.1"/>
    <property type="molecule type" value="Genomic_DNA"/>
</dbReference>
<accession>A0ACB7SQ99</accession>
<dbReference type="Proteomes" id="UP000821845">
    <property type="component" value="Chromosome 3"/>
</dbReference>
<sequence>MVGRGAPAPSHSGTRTAGLSARWLGLAWCTDQPASAALVKTVLGVGSAHYVSSEVPSRVDCASLARGMEKRGTDSHCFAPGCCTGYPNGPKASLGAEKPPQEVEAQPSQER</sequence>
<organism evidence="1 2">
    <name type="scientific">Hyalomma asiaticum</name>
    <name type="common">Tick</name>
    <dbReference type="NCBI Taxonomy" id="266040"/>
    <lineage>
        <taxon>Eukaryota</taxon>
        <taxon>Metazoa</taxon>
        <taxon>Ecdysozoa</taxon>
        <taxon>Arthropoda</taxon>
        <taxon>Chelicerata</taxon>
        <taxon>Arachnida</taxon>
        <taxon>Acari</taxon>
        <taxon>Parasitiformes</taxon>
        <taxon>Ixodida</taxon>
        <taxon>Ixodoidea</taxon>
        <taxon>Ixodidae</taxon>
        <taxon>Hyalomminae</taxon>
        <taxon>Hyalomma</taxon>
    </lineage>
</organism>
<evidence type="ECO:0000313" key="2">
    <source>
        <dbReference type="Proteomes" id="UP000821845"/>
    </source>
</evidence>
<name>A0ACB7SQ99_HYAAI</name>